<dbReference type="Proteomes" id="UP000269721">
    <property type="component" value="Unassembled WGS sequence"/>
</dbReference>
<protein>
    <submittedName>
        <fullName evidence="2">Uncharacterized protein</fullName>
    </submittedName>
</protein>
<feature type="region of interest" description="Disordered" evidence="1">
    <location>
        <begin position="1"/>
        <end position="43"/>
    </location>
</feature>
<reference evidence="3" key="1">
    <citation type="journal article" date="2018" name="Nat. Microbiol.">
        <title>Leveraging single-cell genomics to expand the fungal tree of life.</title>
        <authorList>
            <person name="Ahrendt S.R."/>
            <person name="Quandt C.A."/>
            <person name="Ciobanu D."/>
            <person name="Clum A."/>
            <person name="Salamov A."/>
            <person name="Andreopoulos B."/>
            <person name="Cheng J.F."/>
            <person name="Woyke T."/>
            <person name="Pelin A."/>
            <person name="Henrissat B."/>
            <person name="Reynolds N.K."/>
            <person name="Benny G.L."/>
            <person name="Smith M.E."/>
            <person name="James T.Y."/>
            <person name="Grigoriev I.V."/>
        </authorList>
    </citation>
    <scope>NUCLEOTIDE SEQUENCE [LARGE SCALE GENOMIC DNA]</scope>
</reference>
<proteinExistence type="predicted"/>
<accession>A0A4P9VWQ1</accession>
<evidence type="ECO:0000313" key="3">
    <source>
        <dbReference type="Proteomes" id="UP000269721"/>
    </source>
</evidence>
<evidence type="ECO:0000313" key="2">
    <source>
        <dbReference type="EMBL" id="RKO83113.1"/>
    </source>
</evidence>
<dbReference type="AlphaFoldDB" id="A0A4P9VWQ1"/>
<organism evidence="2 3">
    <name type="scientific">Blyttiomyces helicus</name>
    <dbReference type="NCBI Taxonomy" id="388810"/>
    <lineage>
        <taxon>Eukaryota</taxon>
        <taxon>Fungi</taxon>
        <taxon>Fungi incertae sedis</taxon>
        <taxon>Chytridiomycota</taxon>
        <taxon>Chytridiomycota incertae sedis</taxon>
        <taxon>Chytridiomycetes</taxon>
        <taxon>Chytridiomycetes incertae sedis</taxon>
        <taxon>Blyttiomyces</taxon>
    </lineage>
</organism>
<dbReference type="EMBL" id="ML001646">
    <property type="protein sequence ID" value="RKO83113.1"/>
    <property type="molecule type" value="Genomic_DNA"/>
</dbReference>
<keyword evidence="3" id="KW-1185">Reference proteome</keyword>
<evidence type="ECO:0000256" key="1">
    <source>
        <dbReference type="SAM" id="MobiDB-lite"/>
    </source>
</evidence>
<sequence>MRLHPHTPNLVPSQSPRRGGTGGRLRFSSRDGLGEPKTPSETCSCPANLAVPSSSVHCLFDSTELLLPPRAPWMDGSRPSSHCVAGVLGDVAEEVRWLDEKKDSRCWSVEERLGQKNGTRQGVSLWG</sequence>
<gene>
    <name evidence="2" type="ORF">BDK51DRAFT_41899</name>
</gene>
<name>A0A4P9VWQ1_9FUNG</name>